<comment type="subcellular location">
    <subcellularLocation>
        <location evidence="1 10">Mitochondrion inner membrane</location>
        <topology evidence="1 10">Single-pass membrane protein</topology>
    </subcellularLocation>
</comment>
<dbReference type="InterPro" id="IPR018850">
    <property type="entry name" value="Mt_escape_2_C"/>
</dbReference>
<evidence type="ECO:0000256" key="2">
    <source>
        <dbReference type="ARBA" id="ARBA00010320"/>
    </source>
</evidence>
<dbReference type="PANTHER" id="PTHR32198">
    <property type="entry name" value="MITOCHONDRIAL ESCAPE PROTEIN 2"/>
    <property type="match status" value="1"/>
</dbReference>
<evidence type="ECO:0000256" key="9">
    <source>
        <dbReference type="ARBA" id="ARBA00025276"/>
    </source>
</evidence>
<comment type="function">
    <text evidence="9 10">Plays a role in maintaining the mitochondrial genome and in controlling the mtDNA escape. Involved in the regulation of mtDNA nucleotide structure and number. May have a dispensable role in early maturation of pre-rRNA.</text>
</comment>
<keyword evidence="4" id="KW-0812">Transmembrane</keyword>
<protein>
    <recommendedName>
        <fullName evidence="3 10">Mitochondrial escape protein 2</fullName>
    </recommendedName>
</protein>
<organism evidence="13 14">
    <name type="scientific">Phlebiopsis gigantea (strain 11061_1 CR5-6)</name>
    <name type="common">White-rot fungus</name>
    <name type="synonym">Peniophora gigantea</name>
    <dbReference type="NCBI Taxonomy" id="745531"/>
    <lineage>
        <taxon>Eukaryota</taxon>
        <taxon>Fungi</taxon>
        <taxon>Dikarya</taxon>
        <taxon>Basidiomycota</taxon>
        <taxon>Agaricomycotina</taxon>
        <taxon>Agaricomycetes</taxon>
        <taxon>Polyporales</taxon>
        <taxon>Phanerochaetaceae</taxon>
        <taxon>Phlebiopsis</taxon>
    </lineage>
</organism>
<dbReference type="EMBL" id="KN840456">
    <property type="protein sequence ID" value="KIP10314.1"/>
    <property type="molecule type" value="Genomic_DNA"/>
</dbReference>
<keyword evidence="8" id="KW-0472">Membrane</keyword>
<keyword evidence="14" id="KW-1185">Reference proteome</keyword>
<dbReference type="AlphaFoldDB" id="A0A0C3NY39"/>
<dbReference type="GO" id="GO:0005743">
    <property type="term" value="C:mitochondrial inner membrane"/>
    <property type="evidence" value="ECO:0007669"/>
    <property type="project" value="UniProtKB-SubCell"/>
</dbReference>
<evidence type="ECO:0000313" key="13">
    <source>
        <dbReference type="EMBL" id="KIP10314.1"/>
    </source>
</evidence>
<keyword evidence="10" id="KW-0694">RNA-binding</keyword>
<evidence type="ECO:0000256" key="5">
    <source>
        <dbReference type="ARBA" id="ARBA00022792"/>
    </source>
</evidence>
<keyword evidence="6" id="KW-1133">Transmembrane helix</keyword>
<keyword evidence="7 10" id="KW-0496">Mitochondrion</keyword>
<dbReference type="InterPro" id="IPR027417">
    <property type="entry name" value="P-loop_NTPase"/>
</dbReference>
<dbReference type="STRING" id="745531.A0A0C3NY39"/>
<accession>A0A0C3NY39</accession>
<dbReference type="PANTHER" id="PTHR32198:SF2">
    <property type="entry name" value="MITOCHONDRIAL ESCAPE PROTEIN 2"/>
    <property type="match status" value="1"/>
</dbReference>
<gene>
    <name evidence="13" type="ORF">PHLGIDRAFT_28547</name>
</gene>
<dbReference type="Pfam" id="PF10443">
    <property type="entry name" value="RNA12"/>
    <property type="match status" value="1"/>
</dbReference>
<evidence type="ECO:0000313" key="14">
    <source>
        <dbReference type="Proteomes" id="UP000053257"/>
    </source>
</evidence>
<evidence type="ECO:0000256" key="11">
    <source>
        <dbReference type="SAM" id="MobiDB-lite"/>
    </source>
</evidence>
<evidence type="ECO:0000256" key="4">
    <source>
        <dbReference type="ARBA" id="ARBA00022692"/>
    </source>
</evidence>
<evidence type="ECO:0000256" key="8">
    <source>
        <dbReference type="ARBA" id="ARBA00023136"/>
    </source>
</evidence>
<evidence type="ECO:0000256" key="7">
    <source>
        <dbReference type="ARBA" id="ARBA00023128"/>
    </source>
</evidence>
<evidence type="ECO:0000256" key="10">
    <source>
        <dbReference type="RuleBase" id="RU367108"/>
    </source>
</evidence>
<evidence type="ECO:0000259" key="12">
    <source>
        <dbReference type="Pfam" id="PF10443"/>
    </source>
</evidence>
<comment type="similarity">
    <text evidence="2 10">Belongs to the YME2 family.</text>
</comment>
<feature type="region of interest" description="Disordered" evidence="11">
    <location>
        <begin position="572"/>
        <end position="597"/>
    </location>
</feature>
<name>A0A0C3NY39_PHLG1</name>
<evidence type="ECO:0000256" key="6">
    <source>
        <dbReference type="ARBA" id="ARBA00022989"/>
    </source>
</evidence>
<dbReference type="InterPro" id="IPR039627">
    <property type="entry name" value="Yme2_C"/>
</dbReference>
<evidence type="ECO:0000256" key="3">
    <source>
        <dbReference type="ARBA" id="ARBA00020222"/>
    </source>
</evidence>
<sequence length="920" mass="102729">MSQLTNLARQLRPSGVGRRLLLRQGQLSRVLGAARTFTEAADPSEASHEQDIEQDIVRPREAWLFVDSIFPVRRGTFEFVVHCLFWTVYKHETFFSFRNTIGLAREETLLSRLATLLTAVKTHSFQVKSLEPRHKDGGVFVNFAYDPGASEDEALKTIVHELRASVVSHGGVPSWMGVPTGSVWLVKGKPWREDMNHYASPIVRISFEGPDVKDETLYNLLRPYGRILDIIPPTPAPAGTLRSATIIFRNARAAAIAHNTIHGLSIPPDASSATFTRLRTRYQQPIQAHAIRDYISGHPKIFLPVFIFLLGSLTYTIFDPVRVFMVEGKINDFFDIKEYRLYKWMRSNFFDRFSMSTETEQNLNLITVSAWKEREEAAGALERYLSDAPSTVTFVHGPQGSGKSRMISAMLKETKRKALIIDIDALASAGSDAALVSALAAQTGYWPVFTFLNSTNNLIDLASVGLIGQKAGLSTSLTDQLKDILEVVGTGLRGVNTSHRKQHQREVKEQHKAQLRIEEEAKVREKIREGIWHDPRLDCIAGNGVMSELGIGDELFSELDADVKPPVVATLAVNNGANEKPRRAEDSEAEDKKQASSDDLQAFEAMPIVILKGFDSRGSGSKREEILTVVSQWAAGLVTGRIAHVVVTSDNRENAKLLAKALPSKPLNQIVLSDADSASALSFVKQKLHDVEVEVDFTSQQTKYIERLGGRASDLESLVHKVRSGMTVEQAVDDIITRDVGELRKSAFGDDADDAKNLPWLREQAWAIMKQLSKHAEIPYHEVLMEFPFKGDEGPLREMEHAELIAINTQNGRPSSIKPGKPVYRYVFEKLVHDPIFQASQEITYNQKIIASNEVIVKACEEELMTLKEVEAGTSHWWGSRRAVSTRGEYLLRKMRAAVEKIEALEKQNAALKKTLAKIH</sequence>
<reference evidence="13 14" key="1">
    <citation type="journal article" date="2014" name="PLoS Genet.">
        <title>Analysis of the Phlebiopsis gigantea genome, transcriptome and secretome provides insight into its pioneer colonization strategies of wood.</title>
        <authorList>
            <person name="Hori C."/>
            <person name="Ishida T."/>
            <person name="Igarashi K."/>
            <person name="Samejima M."/>
            <person name="Suzuki H."/>
            <person name="Master E."/>
            <person name="Ferreira P."/>
            <person name="Ruiz-Duenas F.J."/>
            <person name="Held B."/>
            <person name="Canessa P."/>
            <person name="Larrondo L.F."/>
            <person name="Schmoll M."/>
            <person name="Druzhinina I.S."/>
            <person name="Kubicek C.P."/>
            <person name="Gaskell J.A."/>
            <person name="Kersten P."/>
            <person name="St John F."/>
            <person name="Glasner J."/>
            <person name="Sabat G."/>
            <person name="Splinter BonDurant S."/>
            <person name="Syed K."/>
            <person name="Yadav J."/>
            <person name="Mgbeahuruike A.C."/>
            <person name="Kovalchuk A."/>
            <person name="Asiegbu F.O."/>
            <person name="Lackner G."/>
            <person name="Hoffmeister D."/>
            <person name="Rencoret J."/>
            <person name="Gutierrez A."/>
            <person name="Sun H."/>
            <person name="Lindquist E."/>
            <person name="Barry K."/>
            <person name="Riley R."/>
            <person name="Grigoriev I.V."/>
            <person name="Henrissat B."/>
            <person name="Kues U."/>
            <person name="Berka R.M."/>
            <person name="Martinez A.T."/>
            <person name="Covert S.F."/>
            <person name="Blanchette R.A."/>
            <person name="Cullen D."/>
        </authorList>
    </citation>
    <scope>NUCLEOTIDE SEQUENCE [LARGE SCALE GENOMIC DNA]</scope>
    <source>
        <strain evidence="13 14">11061_1 CR5-6</strain>
    </source>
</reference>
<dbReference type="OrthoDB" id="10267654at2759"/>
<dbReference type="GO" id="GO:0006397">
    <property type="term" value="P:mRNA processing"/>
    <property type="evidence" value="ECO:0007669"/>
    <property type="project" value="UniProtKB-UniRule"/>
</dbReference>
<dbReference type="HOGENOM" id="CLU_007861_1_0_1"/>
<keyword evidence="5 10" id="KW-0999">Mitochondrion inner membrane</keyword>
<proteinExistence type="inferred from homology"/>
<dbReference type="SUPFAM" id="SSF52540">
    <property type="entry name" value="P-loop containing nucleoside triphosphate hydrolases"/>
    <property type="match status" value="1"/>
</dbReference>
<feature type="compositionally biased region" description="Basic and acidic residues" evidence="11">
    <location>
        <begin position="579"/>
        <end position="596"/>
    </location>
</feature>
<dbReference type="Proteomes" id="UP000053257">
    <property type="component" value="Unassembled WGS sequence"/>
</dbReference>
<evidence type="ECO:0000256" key="1">
    <source>
        <dbReference type="ARBA" id="ARBA00004434"/>
    </source>
</evidence>
<feature type="domain" description="Mitochondrial escape protein 2 C-terminal" evidence="12">
    <location>
        <begin position="374"/>
        <end position="869"/>
    </location>
</feature>
<keyword evidence="10" id="KW-0507">mRNA processing</keyword>
<dbReference type="GO" id="GO:0003723">
    <property type="term" value="F:RNA binding"/>
    <property type="evidence" value="ECO:0007669"/>
    <property type="project" value="UniProtKB-UniRule"/>
</dbReference>